<keyword evidence="2" id="KW-1185">Reference proteome</keyword>
<accession>A0AAD3XW43</accession>
<organism evidence="1 2">
    <name type="scientific">Nepenthes gracilis</name>
    <name type="common">Slender pitcher plant</name>
    <dbReference type="NCBI Taxonomy" id="150966"/>
    <lineage>
        <taxon>Eukaryota</taxon>
        <taxon>Viridiplantae</taxon>
        <taxon>Streptophyta</taxon>
        <taxon>Embryophyta</taxon>
        <taxon>Tracheophyta</taxon>
        <taxon>Spermatophyta</taxon>
        <taxon>Magnoliopsida</taxon>
        <taxon>eudicotyledons</taxon>
        <taxon>Gunneridae</taxon>
        <taxon>Pentapetalae</taxon>
        <taxon>Caryophyllales</taxon>
        <taxon>Nepenthaceae</taxon>
        <taxon>Nepenthes</taxon>
    </lineage>
</organism>
<name>A0AAD3XW43_NEPGR</name>
<comment type="caution">
    <text evidence="1">The sequence shown here is derived from an EMBL/GenBank/DDBJ whole genome shotgun (WGS) entry which is preliminary data.</text>
</comment>
<reference evidence="1" key="1">
    <citation type="submission" date="2023-05" db="EMBL/GenBank/DDBJ databases">
        <title>Nepenthes gracilis genome sequencing.</title>
        <authorList>
            <person name="Fukushima K."/>
        </authorList>
    </citation>
    <scope>NUCLEOTIDE SEQUENCE</scope>
    <source>
        <strain evidence="1">SING2019-196</strain>
    </source>
</reference>
<gene>
    <name evidence="1" type="ORF">Nepgr_020276</name>
</gene>
<evidence type="ECO:0000313" key="1">
    <source>
        <dbReference type="EMBL" id="GMH18435.1"/>
    </source>
</evidence>
<evidence type="ECO:0000313" key="2">
    <source>
        <dbReference type="Proteomes" id="UP001279734"/>
    </source>
</evidence>
<dbReference type="Proteomes" id="UP001279734">
    <property type="component" value="Unassembled WGS sequence"/>
</dbReference>
<dbReference type="AlphaFoldDB" id="A0AAD3XW43"/>
<proteinExistence type="predicted"/>
<sequence length="235" mass="25814">MSAGLVCRFGRVACTLHPGGLRRRGMVPPTQWRVYSCSRSFPPPLRSGGPDLQLSEAVPLPVYCSTMRHAADRPRSVTMPLLKPPRVGLNFPEAFVRSWLGRSTRSAGLASPLPWGPQPQPQSRGAPCVFQPGLQSVQQCAVGNLDLSVGLRVRHGRMDQFDAEVTAVFRKAFSCELGFVIGHHNLRNPKAANNALAEELRRILFGDLGERHSFHPFGKVVDANDQEFSLPGSQR</sequence>
<dbReference type="EMBL" id="BSYO01000019">
    <property type="protein sequence ID" value="GMH18435.1"/>
    <property type="molecule type" value="Genomic_DNA"/>
</dbReference>
<protein>
    <submittedName>
        <fullName evidence="1">Uncharacterized protein</fullName>
    </submittedName>
</protein>